<protein>
    <submittedName>
        <fullName evidence="1">Uncharacterized protein</fullName>
    </submittedName>
</protein>
<name>A0A165B2H4_9APHY</name>
<evidence type="ECO:0000313" key="1">
    <source>
        <dbReference type="EMBL" id="KZT00103.1"/>
    </source>
</evidence>
<reference evidence="1 2" key="1">
    <citation type="journal article" date="2016" name="Mol. Biol. Evol.">
        <title>Comparative Genomics of Early-Diverging Mushroom-Forming Fungi Provides Insights into the Origins of Lignocellulose Decay Capabilities.</title>
        <authorList>
            <person name="Nagy L.G."/>
            <person name="Riley R."/>
            <person name="Tritt A."/>
            <person name="Adam C."/>
            <person name="Daum C."/>
            <person name="Floudas D."/>
            <person name="Sun H."/>
            <person name="Yadav J.S."/>
            <person name="Pangilinan J."/>
            <person name="Larsson K.H."/>
            <person name="Matsuura K."/>
            <person name="Barry K."/>
            <person name="Labutti K."/>
            <person name="Kuo R."/>
            <person name="Ohm R.A."/>
            <person name="Bhattacharya S.S."/>
            <person name="Shirouzu T."/>
            <person name="Yoshinaga Y."/>
            <person name="Martin F.M."/>
            <person name="Grigoriev I.V."/>
            <person name="Hibbett D.S."/>
        </authorList>
    </citation>
    <scope>NUCLEOTIDE SEQUENCE [LARGE SCALE GENOMIC DNA]</scope>
    <source>
        <strain evidence="1 2">93-53</strain>
    </source>
</reference>
<accession>A0A165B2H4</accession>
<dbReference type="STRING" id="1314785.A0A165B2H4"/>
<dbReference type="AlphaFoldDB" id="A0A165B2H4"/>
<dbReference type="InParanoid" id="A0A165B2H4"/>
<dbReference type="OrthoDB" id="4138492at2759"/>
<proteinExistence type="predicted"/>
<dbReference type="Proteomes" id="UP000076871">
    <property type="component" value="Unassembled WGS sequence"/>
</dbReference>
<keyword evidence="2" id="KW-1185">Reference proteome</keyword>
<gene>
    <name evidence="1" type="ORF">LAESUDRAFT_804225</name>
</gene>
<sequence>MLHMRSGRAKGYEALGTGNGVGPATSFIPSATGAGASARASHSSAAWSSYNVSASSFYAETTSYSYSSISSSSSSSSSATSTETSSHAVSMPNAYVGAGQLHFSPEMWLAPVVDPYDWSVQGGSSPEGQAFVVKVYAAWRDWVDAGAPDDDADTVDKESGAGVRCGRGRWVRCGRGRWVRGSGCDGGGGEVVNNLRMINEAWCWLLESILLHGIGRFAVVLPCSLFAPSIPIVIYRAREVL</sequence>
<dbReference type="EMBL" id="KV427697">
    <property type="protein sequence ID" value="KZT00103.1"/>
    <property type="molecule type" value="Genomic_DNA"/>
</dbReference>
<organism evidence="1 2">
    <name type="scientific">Laetiporus sulphureus 93-53</name>
    <dbReference type="NCBI Taxonomy" id="1314785"/>
    <lineage>
        <taxon>Eukaryota</taxon>
        <taxon>Fungi</taxon>
        <taxon>Dikarya</taxon>
        <taxon>Basidiomycota</taxon>
        <taxon>Agaricomycotina</taxon>
        <taxon>Agaricomycetes</taxon>
        <taxon>Polyporales</taxon>
        <taxon>Laetiporus</taxon>
    </lineage>
</organism>
<dbReference type="RefSeq" id="XP_040757843.1">
    <property type="nucleotide sequence ID" value="XM_040914027.1"/>
</dbReference>
<dbReference type="GeneID" id="63831055"/>
<evidence type="ECO:0000313" key="2">
    <source>
        <dbReference type="Proteomes" id="UP000076871"/>
    </source>
</evidence>